<keyword evidence="5" id="KW-0999">Mitochondrion inner membrane</keyword>
<name>A0A8S1CUP3_9INSE</name>
<comment type="caution">
    <text evidence="12">The sequence shown here is derived from an EMBL/GenBank/DDBJ whole genome shotgun (WGS) entry which is preliminary data.</text>
</comment>
<evidence type="ECO:0000256" key="3">
    <source>
        <dbReference type="ARBA" id="ARBA00018191"/>
    </source>
</evidence>
<proteinExistence type="inferred from homology"/>
<comment type="similarity">
    <text evidence="2">Belongs to the complex I NDUFA11 subunit family.</text>
</comment>
<dbReference type="GO" id="GO:0005743">
    <property type="term" value="C:mitochondrial inner membrane"/>
    <property type="evidence" value="ECO:0007669"/>
    <property type="project" value="UniProtKB-SubCell"/>
</dbReference>
<dbReference type="GO" id="GO:0045271">
    <property type="term" value="C:respiratory chain complex I"/>
    <property type="evidence" value="ECO:0007669"/>
    <property type="project" value="InterPro"/>
</dbReference>
<gene>
    <name evidence="12" type="ORF">CLODIP_2_CD03977</name>
</gene>
<dbReference type="InterPro" id="IPR039205">
    <property type="entry name" value="NDUFA11"/>
</dbReference>
<keyword evidence="6 11" id="KW-1133">Transmembrane helix</keyword>
<evidence type="ECO:0000256" key="6">
    <source>
        <dbReference type="ARBA" id="ARBA00022989"/>
    </source>
</evidence>
<dbReference type="PANTHER" id="PTHR21382:SF1">
    <property type="entry name" value="NADH DEHYDROGENASE [UBIQUINONE] 1 ALPHA SUBCOMPLEX SUBUNIT 11"/>
    <property type="match status" value="1"/>
</dbReference>
<feature type="transmembrane region" description="Helical" evidence="11">
    <location>
        <begin position="83"/>
        <end position="100"/>
    </location>
</feature>
<sequence length="166" mass="18130">MGYQYFDTPQGKDCDKKLFFATKYAAGASAVYSFYDVLMFSQINGFAPTMARFAFNAFPFVGSAAAFSAVTCMSANFRKKDDLLNYVFGGLAAGGVIGAWKQKASVGLGSGALFSLAGVVIFSSVAENWDFYPKEPIHKLVSPDPFDHKNDYSFIKNDAPKNWVSK</sequence>
<accession>A0A8S1CUP3</accession>
<feature type="transmembrane region" description="Helical" evidence="11">
    <location>
        <begin position="107"/>
        <end position="126"/>
    </location>
</feature>
<comment type="subcellular location">
    <subcellularLocation>
        <location evidence="1">Mitochondrion inner membrane</location>
        <topology evidence="1">Multi-pass membrane protein</topology>
        <orientation evidence="1">Matrix side</orientation>
    </subcellularLocation>
</comment>
<evidence type="ECO:0000256" key="8">
    <source>
        <dbReference type="ARBA" id="ARBA00023136"/>
    </source>
</evidence>
<dbReference type="EMBL" id="CADEPI010000064">
    <property type="protein sequence ID" value="CAB3371681.1"/>
    <property type="molecule type" value="Genomic_DNA"/>
</dbReference>
<evidence type="ECO:0000313" key="12">
    <source>
        <dbReference type="EMBL" id="CAB3371681.1"/>
    </source>
</evidence>
<dbReference type="AlphaFoldDB" id="A0A8S1CUP3"/>
<feature type="transmembrane region" description="Helical" evidence="11">
    <location>
        <begin position="20"/>
        <end position="41"/>
    </location>
</feature>
<organism evidence="12 13">
    <name type="scientific">Cloeon dipterum</name>
    <dbReference type="NCBI Taxonomy" id="197152"/>
    <lineage>
        <taxon>Eukaryota</taxon>
        <taxon>Metazoa</taxon>
        <taxon>Ecdysozoa</taxon>
        <taxon>Arthropoda</taxon>
        <taxon>Hexapoda</taxon>
        <taxon>Insecta</taxon>
        <taxon>Pterygota</taxon>
        <taxon>Palaeoptera</taxon>
        <taxon>Ephemeroptera</taxon>
        <taxon>Pisciforma</taxon>
        <taxon>Baetidae</taxon>
        <taxon>Cloeon</taxon>
    </lineage>
</organism>
<dbReference type="OrthoDB" id="1913277at2759"/>
<evidence type="ECO:0000256" key="4">
    <source>
        <dbReference type="ARBA" id="ARBA00022692"/>
    </source>
</evidence>
<feature type="transmembrane region" description="Helical" evidence="11">
    <location>
        <begin position="53"/>
        <end position="77"/>
    </location>
</feature>
<evidence type="ECO:0000256" key="1">
    <source>
        <dbReference type="ARBA" id="ARBA00004292"/>
    </source>
</evidence>
<keyword evidence="13" id="KW-1185">Reference proteome</keyword>
<evidence type="ECO:0000256" key="9">
    <source>
        <dbReference type="ARBA" id="ARBA00030608"/>
    </source>
</evidence>
<evidence type="ECO:0000256" key="11">
    <source>
        <dbReference type="SAM" id="Phobius"/>
    </source>
</evidence>
<evidence type="ECO:0000313" key="13">
    <source>
        <dbReference type="Proteomes" id="UP000494165"/>
    </source>
</evidence>
<evidence type="ECO:0000256" key="2">
    <source>
        <dbReference type="ARBA" id="ARBA00008699"/>
    </source>
</evidence>
<keyword evidence="4 11" id="KW-0812">Transmembrane</keyword>
<evidence type="ECO:0000256" key="5">
    <source>
        <dbReference type="ARBA" id="ARBA00022792"/>
    </source>
</evidence>
<dbReference type="Proteomes" id="UP000494165">
    <property type="component" value="Unassembled WGS sequence"/>
</dbReference>
<evidence type="ECO:0000256" key="10">
    <source>
        <dbReference type="ARBA" id="ARBA00031497"/>
    </source>
</evidence>
<keyword evidence="7" id="KW-0496">Mitochondrion</keyword>
<reference evidence="12 13" key="1">
    <citation type="submission" date="2020-04" db="EMBL/GenBank/DDBJ databases">
        <authorList>
            <person name="Alioto T."/>
            <person name="Alioto T."/>
            <person name="Gomez Garrido J."/>
        </authorList>
    </citation>
    <scope>NUCLEOTIDE SEQUENCE [LARGE SCALE GENOMIC DNA]</scope>
</reference>
<dbReference type="PANTHER" id="PTHR21382">
    <property type="entry name" value="NADH-UBIQUINONE OXIDOREDUCTASE SUBUNIT"/>
    <property type="match status" value="1"/>
</dbReference>
<protein>
    <recommendedName>
        <fullName evidence="3">NADH dehydrogenase [ubiquinone] 1 alpha subcomplex subunit 11</fullName>
    </recommendedName>
    <alternativeName>
        <fullName evidence="9">Complex I-B14.7</fullName>
    </alternativeName>
    <alternativeName>
        <fullName evidence="10">NADH-ubiquinone oxidoreductase subunit B14.7</fullName>
    </alternativeName>
</protein>
<dbReference type="GO" id="GO:0006120">
    <property type="term" value="P:mitochondrial electron transport, NADH to ubiquinone"/>
    <property type="evidence" value="ECO:0007669"/>
    <property type="project" value="InterPro"/>
</dbReference>
<keyword evidence="8 11" id="KW-0472">Membrane</keyword>
<evidence type="ECO:0000256" key="7">
    <source>
        <dbReference type="ARBA" id="ARBA00023128"/>
    </source>
</evidence>